<dbReference type="PANTHER" id="PTHR23028:SF53">
    <property type="entry name" value="ACYL_TRANSF_3 DOMAIN-CONTAINING PROTEIN"/>
    <property type="match status" value="1"/>
</dbReference>
<dbReference type="EMBL" id="CP039734">
    <property type="protein sequence ID" value="QIR75445.1"/>
    <property type="molecule type" value="Genomic_DNA"/>
</dbReference>
<keyword evidence="3" id="KW-0012">Acyltransferase</keyword>
<dbReference type="GO" id="GO:0016020">
    <property type="term" value="C:membrane"/>
    <property type="evidence" value="ECO:0007669"/>
    <property type="project" value="TreeGrafter"/>
</dbReference>
<feature type="transmembrane region" description="Helical" evidence="1">
    <location>
        <begin position="102"/>
        <end position="120"/>
    </location>
</feature>
<evidence type="ECO:0000313" key="3">
    <source>
        <dbReference type="EMBL" id="QIR75445.1"/>
    </source>
</evidence>
<keyword evidence="1" id="KW-0812">Transmembrane</keyword>
<feature type="transmembrane region" description="Helical" evidence="1">
    <location>
        <begin position="12"/>
        <end position="36"/>
    </location>
</feature>
<feature type="transmembrane region" description="Helical" evidence="1">
    <location>
        <begin position="234"/>
        <end position="254"/>
    </location>
</feature>
<dbReference type="Pfam" id="PF01757">
    <property type="entry name" value="Acyl_transf_3"/>
    <property type="match status" value="1"/>
</dbReference>
<keyword evidence="1" id="KW-0472">Membrane</keyword>
<reference evidence="3 4" key="1">
    <citation type="journal article" date="2017" name="Environ. Sci. Technol.">
        <title>Organohalide Respiration with Chlorinated Ethenes under Low pH Conditions.</title>
        <authorList>
            <person name="Yang Y."/>
            <person name="Capiro N.L."/>
            <person name="Marcet T.F."/>
            <person name="Yan J."/>
            <person name="Pennell K.D."/>
            <person name="Loffler F.E."/>
        </authorList>
    </citation>
    <scope>NUCLEOTIDE SEQUENCE [LARGE SCALE GENOMIC DNA]</scope>
    <source>
        <strain evidence="3 4">ACSDCE</strain>
    </source>
</reference>
<protein>
    <submittedName>
        <fullName evidence="3">Acyltransferase</fullName>
    </submittedName>
</protein>
<dbReference type="GO" id="GO:0016747">
    <property type="term" value="F:acyltransferase activity, transferring groups other than amino-acyl groups"/>
    <property type="evidence" value="ECO:0007669"/>
    <property type="project" value="InterPro"/>
</dbReference>
<evidence type="ECO:0000256" key="1">
    <source>
        <dbReference type="SAM" id="Phobius"/>
    </source>
</evidence>
<accession>A0AA92IXZ5</accession>
<feature type="transmembrane region" description="Helical" evidence="1">
    <location>
        <begin position="127"/>
        <end position="144"/>
    </location>
</feature>
<organism evidence="3 4">
    <name type="scientific">Sulfurospirillum diekertiae</name>
    <dbReference type="NCBI Taxonomy" id="1854492"/>
    <lineage>
        <taxon>Bacteria</taxon>
        <taxon>Pseudomonadati</taxon>
        <taxon>Campylobacterota</taxon>
        <taxon>Epsilonproteobacteria</taxon>
        <taxon>Campylobacterales</taxon>
        <taxon>Sulfurospirillaceae</taxon>
        <taxon>Sulfurospirillum</taxon>
    </lineage>
</organism>
<dbReference type="InterPro" id="IPR002656">
    <property type="entry name" value="Acyl_transf_3_dom"/>
</dbReference>
<dbReference type="AlphaFoldDB" id="A0AA92IXZ5"/>
<dbReference type="InterPro" id="IPR050879">
    <property type="entry name" value="Acyltransferase_3"/>
</dbReference>
<name>A0AA92IXZ5_9BACT</name>
<feature type="transmembrane region" description="Helical" evidence="1">
    <location>
        <begin position="266"/>
        <end position="283"/>
    </location>
</feature>
<feature type="transmembrane region" description="Helical" evidence="1">
    <location>
        <begin position="150"/>
        <end position="171"/>
    </location>
</feature>
<feature type="transmembrane region" description="Helical" evidence="1">
    <location>
        <begin position="48"/>
        <end position="69"/>
    </location>
</feature>
<keyword evidence="3" id="KW-0808">Transferase</keyword>
<dbReference type="GO" id="GO:0000271">
    <property type="term" value="P:polysaccharide biosynthetic process"/>
    <property type="evidence" value="ECO:0007669"/>
    <property type="project" value="TreeGrafter"/>
</dbReference>
<keyword evidence="1" id="KW-1133">Transmembrane helix</keyword>
<feature type="transmembrane region" description="Helical" evidence="1">
    <location>
        <begin position="178"/>
        <end position="196"/>
    </location>
</feature>
<dbReference type="PANTHER" id="PTHR23028">
    <property type="entry name" value="ACETYLTRANSFERASE"/>
    <property type="match status" value="1"/>
</dbReference>
<dbReference type="Proteomes" id="UP000502831">
    <property type="component" value="Chromosome"/>
</dbReference>
<evidence type="ECO:0000259" key="2">
    <source>
        <dbReference type="Pfam" id="PF01757"/>
    </source>
</evidence>
<evidence type="ECO:0000313" key="4">
    <source>
        <dbReference type="Proteomes" id="UP000502831"/>
    </source>
</evidence>
<feature type="transmembrane region" description="Helical" evidence="1">
    <location>
        <begin position="202"/>
        <end position="222"/>
    </location>
</feature>
<gene>
    <name evidence="3" type="ORF">FA584_04195</name>
</gene>
<sequence length="307" mass="36236">MTQQYISNVAVSLFQGGGAGLITFFMISGYIILHVIQLEKPIEFLIKRFFRIYPLLIVAIILENSLGYFTNNQLFDISKILIQMSLFGDYFNTPYALAGVEWTLRVEIIFYLFMVIIGWLKMQNNGYFLLAIFVVLTLSLKYIAPFPDKLFVGYFTIYFPFLFLGSVIYLYEKQKINLVSTLLFVVFLFENYFSMINDFQKGWLTTNFAIVGFIVFISFWLLREKLENFKFNRLLMKVSALTYSIYLFHNYLWVYIGKYFYTDNKLIILAILIVFCFMINKFIENPMNQVGKFLAKKANYKLITRKI</sequence>
<proteinExistence type="predicted"/>
<feature type="domain" description="Acyltransferase 3" evidence="2">
    <location>
        <begin position="15"/>
        <end position="277"/>
    </location>
</feature>